<protein>
    <submittedName>
        <fullName evidence="8">Uncharacterized protein LOC129922103</fullName>
    </submittedName>
</protein>
<dbReference type="InterPro" id="IPR035961">
    <property type="entry name" value="Rhabdovirus_nucleoprotein-like"/>
</dbReference>
<evidence type="ECO:0000313" key="8">
    <source>
        <dbReference type="RefSeq" id="XP_055862659.1"/>
    </source>
</evidence>
<dbReference type="GO" id="GO:0030430">
    <property type="term" value="C:host cell cytoplasm"/>
    <property type="evidence" value="ECO:0007669"/>
    <property type="project" value="UniProtKB-SubCell"/>
</dbReference>
<dbReference type="GeneID" id="129922103"/>
<dbReference type="InterPro" id="IPR023331">
    <property type="entry name" value="Rhabdovirus_ncapsid_C"/>
</dbReference>
<evidence type="ECO:0000256" key="2">
    <source>
        <dbReference type="ARBA" id="ARBA00004328"/>
    </source>
</evidence>
<gene>
    <name evidence="8" type="primary">LOC129922103</name>
</gene>
<evidence type="ECO:0000313" key="7">
    <source>
        <dbReference type="Proteomes" id="UP001165740"/>
    </source>
</evidence>
<keyword evidence="3" id="KW-0694">RNA-binding</keyword>
<dbReference type="Pfam" id="PF00945">
    <property type="entry name" value="Rhabdo_ncap"/>
    <property type="match status" value="1"/>
</dbReference>
<name>A0A9W2YIZ2_BIOGL</name>
<keyword evidence="7" id="KW-1185">Reference proteome</keyword>
<dbReference type="Gene3D" id="1.10.3570.10">
    <property type="entry name" value="Rhabdovirus nucleocapsid protein like domain"/>
    <property type="match status" value="1"/>
</dbReference>
<dbReference type="RefSeq" id="XP_055862659.1">
    <property type="nucleotide sequence ID" value="XM_056006684.1"/>
</dbReference>
<reference evidence="8" key="1">
    <citation type="submission" date="2025-08" db="UniProtKB">
        <authorList>
            <consortium name="RefSeq"/>
        </authorList>
    </citation>
    <scope>IDENTIFICATION</scope>
</reference>
<dbReference type="Proteomes" id="UP001165740">
    <property type="component" value="Chromosome 12"/>
</dbReference>
<dbReference type="InterPro" id="IPR023330">
    <property type="entry name" value="Rhabdovirus_ncapsid_N"/>
</dbReference>
<dbReference type="GO" id="GO:1990904">
    <property type="term" value="C:ribonucleoprotein complex"/>
    <property type="evidence" value="ECO:0007669"/>
    <property type="project" value="UniProtKB-KW"/>
</dbReference>
<evidence type="ECO:0000256" key="3">
    <source>
        <dbReference type="ARBA" id="ARBA00022884"/>
    </source>
</evidence>
<dbReference type="OMA" id="NKANSAF"/>
<feature type="domain" description="Rhabdovirus nucleocapsid" evidence="6">
    <location>
        <begin position="5"/>
        <end position="278"/>
    </location>
</feature>
<dbReference type="AlphaFoldDB" id="A0A9W2YIZ2"/>
<keyword evidence="4" id="KW-1035">Host cytoplasm</keyword>
<dbReference type="InterPro" id="IPR000448">
    <property type="entry name" value="Rhabdo_ncapsid"/>
</dbReference>
<keyword evidence="5" id="KW-0687">Ribonucleoprotein</keyword>
<dbReference type="Gene3D" id="1.10.3610.10">
    <property type="entry name" value="Nucleoprotein"/>
    <property type="match status" value="1"/>
</dbReference>
<dbReference type="OrthoDB" id="8068970at2759"/>
<evidence type="ECO:0000256" key="4">
    <source>
        <dbReference type="ARBA" id="ARBA00023200"/>
    </source>
</evidence>
<evidence type="ECO:0000256" key="1">
    <source>
        <dbReference type="ARBA" id="ARBA00004192"/>
    </source>
</evidence>
<organism evidence="7 8">
    <name type="scientific">Biomphalaria glabrata</name>
    <name type="common">Bloodfluke planorb</name>
    <name type="synonym">Freshwater snail</name>
    <dbReference type="NCBI Taxonomy" id="6526"/>
    <lineage>
        <taxon>Eukaryota</taxon>
        <taxon>Metazoa</taxon>
        <taxon>Spiralia</taxon>
        <taxon>Lophotrochozoa</taxon>
        <taxon>Mollusca</taxon>
        <taxon>Gastropoda</taxon>
        <taxon>Heterobranchia</taxon>
        <taxon>Euthyneura</taxon>
        <taxon>Panpulmonata</taxon>
        <taxon>Hygrophila</taxon>
        <taxon>Lymnaeoidea</taxon>
        <taxon>Planorbidae</taxon>
        <taxon>Biomphalaria</taxon>
    </lineage>
</organism>
<accession>A0A9W2YIZ2</accession>
<evidence type="ECO:0000256" key="5">
    <source>
        <dbReference type="ARBA" id="ARBA00023274"/>
    </source>
</evidence>
<comment type="subcellular location">
    <subcellularLocation>
        <location evidence="1">Host cytoplasm</location>
    </subcellularLocation>
    <subcellularLocation>
        <location evidence="2">Virion</location>
    </subcellularLocation>
</comment>
<evidence type="ECO:0000259" key="6">
    <source>
        <dbReference type="Pfam" id="PF00945"/>
    </source>
</evidence>
<dbReference type="GO" id="GO:0003723">
    <property type="term" value="F:RNA binding"/>
    <property type="evidence" value="ECO:0007669"/>
    <property type="project" value="UniProtKB-KW"/>
</dbReference>
<proteinExistence type="predicted"/>
<sequence>MSPLFSQTLDQDWLFYNVRIGTQGEPVHPFPLLETTVKPDNRSPRKFNFPTKMEEAFSPVGMILTLYRLGRLRSSEIMVDYVTQIINKANSAFVGKPWSAKPQLNANSLTCSSWWNNKDFKRAVAAYDMFFFLNSPQVHSLPLDFGSLVTSNEDCVLVTLISYVPRALHLQVKSDIVTLIFEPRAVDEMTKMFSQEEEISQLDSYFSYGKAMSIIDRSYFSATCNPHLYTYLDGLFIGRKDKTGLNANKLEGIGHSDVLNLAFFVSYALWDRSDYCQEIIPYRGRFKV</sequence>
<dbReference type="SUPFAM" id="SSF140809">
    <property type="entry name" value="Rhabdovirus nucleoprotein-like"/>
    <property type="match status" value="1"/>
</dbReference>